<reference evidence="1 2" key="1">
    <citation type="journal article" date="2016" name="Nat. Commun.">
        <title>Thousands of microbial genomes shed light on interconnected biogeochemical processes in an aquifer system.</title>
        <authorList>
            <person name="Anantharaman K."/>
            <person name="Brown C.T."/>
            <person name="Hug L.A."/>
            <person name="Sharon I."/>
            <person name="Castelle C.J."/>
            <person name="Probst A.J."/>
            <person name="Thomas B.C."/>
            <person name="Singh A."/>
            <person name="Wilkins M.J."/>
            <person name="Karaoz U."/>
            <person name="Brodie E.L."/>
            <person name="Williams K.H."/>
            <person name="Hubbard S.S."/>
            <person name="Banfield J.F."/>
        </authorList>
    </citation>
    <scope>NUCLEOTIDE SEQUENCE [LARGE SCALE GENOMIC DNA]</scope>
</reference>
<comment type="caution">
    <text evidence="1">The sequence shown here is derived from an EMBL/GenBank/DDBJ whole genome shotgun (WGS) entry which is preliminary data.</text>
</comment>
<evidence type="ECO:0000313" key="2">
    <source>
        <dbReference type="Proteomes" id="UP000178724"/>
    </source>
</evidence>
<dbReference type="AlphaFoldDB" id="A0A1F4Q4J2"/>
<protein>
    <submittedName>
        <fullName evidence="1">Uncharacterized protein</fullName>
    </submittedName>
</protein>
<sequence>MSAETVAFIIKDGHFESLLYALNFASISAVANNKVRILFVGWAASKLIKGNLEKIDLPSSLDEQKSEFVAQLKKHQSHDLKELLSLVKSAGDVKIFVCTLAASIWGVTRENMIPEVDDIIGSPNFLLEQAKDARQVLTF</sequence>
<dbReference type="PANTHER" id="PTHR34655">
    <property type="entry name" value="CONSERVED WITHIN P. AEROPHILUM"/>
    <property type="match status" value="1"/>
</dbReference>
<dbReference type="SUPFAM" id="SSF75169">
    <property type="entry name" value="DsrEFH-like"/>
    <property type="match status" value="1"/>
</dbReference>
<dbReference type="Proteomes" id="UP000178724">
    <property type="component" value="Unassembled WGS sequence"/>
</dbReference>
<accession>A0A1F4Q4J2</accession>
<dbReference type="PANTHER" id="PTHR34655:SF2">
    <property type="entry name" value="PEROXIREDOXIN FAMILY PROTEIN"/>
    <property type="match status" value="1"/>
</dbReference>
<organism evidence="1 2">
    <name type="scientific">candidate division WOR-1 bacterium RIFCSPHIGHO2_01_FULL_53_15</name>
    <dbReference type="NCBI Taxonomy" id="1802564"/>
    <lineage>
        <taxon>Bacteria</taxon>
        <taxon>Bacillati</taxon>
        <taxon>Saganbacteria</taxon>
    </lineage>
</organism>
<dbReference type="Gene3D" id="3.40.1260.10">
    <property type="entry name" value="DsrEFH-like"/>
    <property type="match status" value="1"/>
</dbReference>
<evidence type="ECO:0000313" key="1">
    <source>
        <dbReference type="EMBL" id="OGB90790.1"/>
    </source>
</evidence>
<dbReference type="EMBL" id="METM01000004">
    <property type="protein sequence ID" value="OGB90790.1"/>
    <property type="molecule type" value="Genomic_DNA"/>
</dbReference>
<dbReference type="InterPro" id="IPR027396">
    <property type="entry name" value="DsrEFH-like"/>
</dbReference>
<name>A0A1F4Q4J2_UNCSA</name>
<dbReference type="Pfam" id="PF02635">
    <property type="entry name" value="DsrE"/>
    <property type="match status" value="1"/>
</dbReference>
<dbReference type="InterPro" id="IPR003787">
    <property type="entry name" value="Sulphur_relay_DsrE/F-like"/>
</dbReference>
<gene>
    <name evidence="1" type="ORF">A2625_07090</name>
</gene>
<proteinExistence type="predicted"/>